<gene>
    <name evidence="8 10" type="primary">acpS</name>
    <name evidence="10" type="ORF">H8K32_11815</name>
</gene>
<keyword evidence="6 8" id="KW-0443">Lipid metabolism</keyword>
<evidence type="ECO:0000256" key="8">
    <source>
        <dbReference type="HAMAP-Rule" id="MF_00101"/>
    </source>
</evidence>
<keyword evidence="5 8" id="KW-0460">Magnesium</keyword>
<comment type="catalytic activity">
    <reaction evidence="8">
        <text>apo-[ACP] + CoA = holo-[ACP] + adenosine 3',5'-bisphosphate + H(+)</text>
        <dbReference type="Rhea" id="RHEA:12068"/>
        <dbReference type="Rhea" id="RHEA-COMP:9685"/>
        <dbReference type="Rhea" id="RHEA-COMP:9690"/>
        <dbReference type="ChEBI" id="CHEBI:15378"/>
        <dbReference type="ChEBI" id="CHEBI:29999"/>
        <dbReference type="ChEBI" id="CHEBI:57287"/>
        <dbReference type="ChEBI" id="CHEBI:58343"/>
        <dbReference type="ChEBI" id="CHEBI:64479"/>
        <dbReference type="EC" id="2.7.8.7"/>
    </reaction>
</comment>
<keyword evidence="4 8" id="KW-0276">Fatty acid metabolism</keyword>
<comment type="cofactor">
    <cofactor evidence="8">
        <name>Mg(2+)</name>
        <dbReference type="ChEBI" id="CHEBI:18420"/>
    </cofactor>
</comment>
<dbReference type="GO" id="GO:0005737">
    <property type="term" value="C:cytoplasm"/>
    <property type="evidence" value="ECO:0007669"/>
    <property type="project" value="UniProtKB-SubCell"/>
</dbReference>
<dbReference type="EC" id="2.7.8.7" evidence="8"/>
<sequence length="138" mass="15558">MCLGTDLVWIPEIERSILQFGDRYLRRMFSEQELQDCHSAQQRNYPSLAARVAAKEATMKILGLNKDTALSWNSIEVVRRTNGSPGLRLHREAQILARVAGLDDYVLSLSHEHEYAIATVIATSTFGGKKTNRISVRN</sequence>
<dbReference type="HAMAP" id="MF_00101">
    <property type="entry name" value="AcpS"/>
    <property type="match status" value="1"/>
</dbReference>
<keyword evidence="2 8" id="KW-0808">Transferase</keyword>
<comment type="function">
    <text evidence="8">Transfers the 4'-phosphopantetheine moiety from coenzyme A to a Ser of acyl-carrier-protein.</text>
</comment>
<dbReference type="GO" id="GO:0000287">
    <property type="term" value="F:magnesium ion binding"/>
    <property type="evidence" value="ECO:0007669"/>
    <property type="project" value="UniProtKB-UniRule"/>
</dbReference>
<dbReference type="InterPro" id="IPR002582">
    <property type="entry name" value="ACPS"/>
</dbReference>
<dbReference type="AlphaFoldDB" id="A0A923HNF2"/>
<evidence type="ECO:0000256" key="3">
    <source>
        <dbReference type="ARBA" id="ARBA00022723"/>
    </source>
</evidence>
<dbReference type="Gene3D" id="3.90.470.20">
    <property type="entry name" value="4'-phosphopantetheinyl transferase domain"/>
    <property type="match status" value="1"/>
</dbReference>
<feature type="binding site" evidence="8">
    <location>
        <position position="6"/>
    </location>
    <ligand>
        <name>Mg(2+)</name>
        <dbReference type="ChEBI" id="CHEBI:18420"/>
    </ligand>
</feature>
<dbReference type="RefSeq" id="WP_186912741.1">
    <property type="nucleotide sequence ID" value="NZ_JACOFV010000010.1"/>
</dbReference>
<accession>A0A923HNF2</accession>
<feature type="domain" description="4'-phosphopantetheinyl transferase" evidence="9">
    <location>
        <begin position="3"/>
        <end position="108"/>
    </location>
</feature>
<keyword evidence="1 8" id="KW-0444">Lipid biosynthesis</keyword>
<dbReference type="SUPFAM" id="SSF56214">
    <property type="entry name" value="4'-phosphopantetheinyl transferase"/>
    <property type="match status" value="1"/>
</dbReference>
<keyword evidence="3 8" id="KW-0479">Metal-binding</keyword>
<dbReference type="Pfam" id="PF01648">
    <property type="entry name" value="ACPS"/>
    <property type="match status" value="1"/>
</dbReference>
<dbReference type="NCBIfam" id="TIGR00556">
    <property type="entry name" value="pantethn_trn"/>
    <property type="match status" value="1"/>
</dbReference>
<reference evidence="10" key="1">
    <citation type="submission" date="2020-08" db="EMBL/GenBank/DDBJ databases">
        <title>Novel species isolated from subtropical streams in China.</title>
        <authorList>
            <person name="Lu H."/>
        </authorList>
    </citation>
    <scope>NUCLEOTIDE SEQUENCE</scope>
    <source>
        <strain evidence="10">KACC 12607</strain>
    </source>
</reference>
<evidence type="ECO:0000259" key="9">
    <source>
        <dbReference type="Pfam" id="PF01648"/>
    </source>
</evidence>
<evidence type="ECO:0000256" key="2">
    <source>
        <dbReference type="ARBA" id="ARBA00022679"/>
    </source>
</evidence>
<name>A0A923HNF2_9BURK</name>
<protein>
    <recommendedName>
        <fullName evidence="8">Holo-[acyl-carrier-protein] synthase</fullName>
        <shortName evidence="8">Holo-ACP synthase</shortName>
        <ecNumber evidence="8">2.7.8.7</ecNumber>
    </recommendedName>
    <alternativeName>
        <fullName evidence="8">4'-phosphopantetheinyl transferase AcpS</fullName>
    </alternativeName>
</protein>
<dbReference type="GO" id="GO:0008897">
    <property type="term" value="F:holo-[acyl-carrier-protein] synthase activity"/>
    <property type="evidence" value="ECO:0007669"/>
    <property type="project" value="UniProtKB-UniRule"/>
</dbReference>
<keyword evidence="11" id="KW-1185">Reference proteome</keyword>
<evidence type="ECO:0000256" key="6">
    <source>
        <dbReference type="ARBA" id="ARBA00023098"/>
    </source>
</evidence>
<dbReference type="Proteomes" id="UP000634011">
    <property type="component" value="Unassembled WGS sequence"/>
</dbReference>
<dbReference type="InterPro" id="IPR004568">
    <property type="entry name" value="Ppantetheine-prot_Trfase_dom"/>
</dbReference>
<evidence type="ECO:0000256" key="5">
    <source>
        <dbReference type="ARBA" id="ARBA00022842"/>
    </source>
</evidence>
<evidence type="ECO:0000256" key="4">
    <source>
        <dbReference type="ARBA" id="ARBA00022832"/>
    </source>
</evidence>
<evidence type="ECO:0000313" key="11">
    <source>
        <dbReference type="Proteomes" id="UP000634011"/>
    </source>
</evidence>
<evidence type="ECO:0000256" key="1">
    <source>
        <dbReference type="ARBA" id="ARBA00022516"/>
    </source>
</evidence>
<dbReference type="InterPro" id="IPR008278">
    <property type="entry name" value="4-PPantetheinyl_Trfase_dom"/>
</dbReference>
<comment type="subcellular location">
    <subcellularLocation>
        <location evidence="8">Cytoplasm</location>
    </subcellularLocation>
</comment>
<feature type="binding site" evidence="8">
    <location>
        <position position="56"/>
    </location>
    <ligand>
        <name>Mg(2+)</name>
        <dbReference type="ChEBI" id="CHEBI:18420"/>
    </ligand>
</feature>
<keyword evidence="8" id="KW-0963">Cytoplasm</keyword>
<comment type="similarity">
    <text evidence="8">Belongs to the P-Pant transferase superfamily. AcpS family.</text>
</comment>
<dbReference type="NCBIfam" id="TIGR00516">
    <property type="entry name" value="acpS"/>
    <property type="match status" value="1"/>
</dbReference>
<dbReference type="InterPro" id="IPR037143">
    <property type="entry name" value="4-PPantetheinyl_Trfase_dom_sf"/>
</dbReference>
<keyword evidence="7 8" id="KW-0275">Fatty acid biosynthesis</keyword>
<organism evidence="10 11">
    <name type="scientific">Undibacterium jejuense</name>
    <dbReference type="NCBI Taxonomy" id="1344949"/>
    <lineage>
        <taxon>Bacteria</taxon>
        <taxon>Pseudomonadati</taxon>
        <taxon>Pseudomonadota</taxon>
        <taxon>Betaproteobacteria</taxon>
        <taxon>Burkholderiales</taxon>
        <taxon>Oxalobacteraceae</taxon>
        <taxon>Undibacterium</taxon>
    </lineage>
</organism>
<proteinExistence type="inferred from homology"/>
<dbReference type="EMBL" id="JACOFV010000010">
    <property type="protein sequence ID" value="MBC3862791.1"/>
    <property type="molecule type" value="Genomic_DNA"/>
</dbReference>
<evidence type="ECO:0000256" key="7">
    <source>
        <dbReference type="ARBA" id="ARBA00023160"/>
    </source>
</evidence>
<evidence type="ECO:0000313" key="10">
    <source>
        <dbReference type="EMBL" id="MBC3862791.1"/>
    </source>
</evidence>
<comment type="caution">
    <text evidence="10">The sequence shown here is derived from an EMBL/GenBank/DDBJ whole genome shotgun (WGS) entry which is preliminary data.</text>
</comment>
<dbReference type="GO" id="GO:0006633">
    <property type="term" value="P:fatty acid biosynthetic process"/>
    <property type="evidence" value="ECO:0007669"/>
    <property type="project" value="UniProtKB-UniRule"/>
</dbReference>